<proteinExistence type="predicted"/>
<keyword evidence="3" id="KW-1185">Reference proteome</keyword>
<keyword evidence="1" id="KW-0812">Transmembrane</keyword>
<name>A0A8J2UIW1_9BACT</name>
<evidence type="ECO:0000256" key="1">
    <source>
        <dbReference type="SAM" id="Phobius"/>
    </source>
</evidence>
<reference evidence="2" key="1">
    <citation type="journal article" date="2014" name="Int. J. Syst. Evol. Microbiol.">
        <title>Complete genome sequence of Corynebacterium casei LMG S-19264T (=DSM 44701T), isolated from a smear-ripened cheese.</title>
        <authorList>
            <consortium name="US DOE Joint Genome Institute (JGI-PGF)"/>
            <person name="Walter F."/>
            <person name="Albersmeier A."/>
            <person name="Kalinowski J."/>
            <person name="Ruckert C."/>
        </authorList>
    </citation>
    <scope>NUCLEOTIDE SEQUENCE</scope>
    <source>
        <strain evidence="2">CGMCC 1.15448</strain>
    </source>
</reference>
<feature type="transmembrane region" description="Helical" evidence="1">
    <location>
        <begin position="122"/>
        <end position="146"/>
    </location>
</feature>
<dbReference type="EMBL" id="BMJC01000008">
    <property type="protein sequence ID" value="GGB24618.1"/>
    <property type="molecule type" value="Genomic_DNA"/>
</dbReference>
<feature type="transmembrane region" description="Helical" evidence="1">
    <location>
        <begin position="31"/>
        <end position="58"/>
    </location>
</feature>
<dbReference type="AlphaFoldDB" id="A0A8J2UIW1"/>
<keyword evidence="1" id="KW-0472">Membrane</keyword>
<dbReference type="Proteomes" id="UP000607559">
    <property type="component" value="Unassembled WGS sequence"/>
</dbReference>
<gene>
    <name evidence="2" type="ORF">GCM10011511_55690</name>
</gene>
<reference evidence="2" key="2">
    <citation type="submission" date="2020-09" db="EMBL/GenBank/DDBJ databases">
        <authorList>
            <person name="Sun Q."/>
            <person name="Zhou Y."/>
        </authorList>
    </citation>
    <scope>NUCLEOTIDE SEQUENCE</scope>
    <source>
        <strain evidence="2">CGMCC 1.15448</strain>
    </source>
</reference>
<sequence>MENNQEDSFLQMHLDYDGGHILHETVRWSRFLSIVGMVVLAICVLAFALAGTTLLAAFSRLAPGIEGLEGLGPALLIVAVLLVVAIFGFVVFMLYRFSVLTRRGIEQQDQAVFAEGMKCLKIYFLTSGILALLGLLLNLFSLTTLFHS</sequence>
<feature type="transmembrane region" description="Helical" evidence="1">
    <location>
        <begin position="70"/>
        <end position="95"/>
    </location>
</feature>
<accession>A0A8J2UIW1</accession>
<dbReference type="RefSeq" id="WP_188937981.1">
    <property type="nucleotide sequence ID" value="NZ_BMJC01000008.1"/>
</dbReference>
<keyword evidence="1" id="KW-1133">Transmembrane helix</keyword>
<organism evidence="2 3">
    <name type="scientific">Puia dinghuensis</name>
    <dbReference type="NCBI Taxonomy" id="1792502"/>
    <lineage>
        <taxon>Bacteria</taxon>
        <taxon>Pseudomonadati</taxon>
        <taxon>Bacteroidota</taxon>
        <taxon>Chitinophagia</taxon>
        <taxon>Chitinophagales</taxon>
        <taxon>Chitinophagaceae</taxon>
        <taxon>Puia</taxon>
    </lineage>
</organism>
<comment type="caution">
    <text evidence="2">The sequence shown here is derived from an EMBL/GenBank/DDBJ whole genome shotgun (WGS) entry which is preliminary data.</text>
</comment>
<evidence type="ECO:0000313" key="2">
    <source>
        <dbReference type="EMBL" id="GGB24618.1"/>
    </source>
</evidence>
<evidence type="ECO:0000313" key="3">
    <source>
        <dbReference type="Proteomes" id="UP000607559"/>
    </source>
</evidence>
<protein>
    <submittedName>
        <fullName evidence="2">Uncharacterized protein</fullName>
    </submittedName>
</protein>